<dbReference type="KEGG" id="satk:SA2016_2815"/>
<feature type="domain" description="Helicase-associated" evidence="1">
    <location>
        <begin position="29"/>
        <end position="88"/>
    </location>
</feature>
<sequence length="97" mass="11057">MGGEVDNAMWRILSRQIAGIEEPRQLDDNEFAALLGRLEAFVEECGRVPERTAKEPDEARLGLWIEAQRRADHGGVLCPERRVRLEGLLGPRWFSRS</sequence>
<proteinExistence type="predicted"/>
<name>A0A127A206_9MICC</name>
<evidence type="ECO:0000313" key="3">
    <source>
        <dbReference type="Proteomes" id="UP000070134"/>
    </source>
</evidence>
<dbReference type="Pfam" id="PF03457">
    <property type="entry name" value="HA"/>
    <property type="match status" value="1"/>
</dbReference>
<evidence type="ECO:0000313" key="2">
    <source>
        <dbReference type="EMBL" id="AMM33480.1"/>
    </source>
</evidence>
<dbReference type="Gene3D" id="6.10.140.530">
    <property type="match status" value="1"/>
</dbReference>
<reference evidence="2 3" key="1">
    <citation type="submission" date="2016-02" db="EMBL/GenBank/DDBJ databases">
        <title>Complete genome of Sinomonas atrocyanea KCTC 3377.</title>
        <authorList>
            <person name="Kim K.M."/>
        </authorList>
    </citation>
    <scope>NUCLEOTIDE SEQUENCE [LARGE SCALE GENOMIC DNA]</scope>
    <source>
        <strain evidence="2 3">KCTC 3377</strain>
    </source>
</reference>
<dbReference type="Proteomes" id="UP000070134">
    <property type="component" value="Chromosome"/>
</dbReference>
<organism evidence="2 3">
    <name type="scientific">Sinomonas atrocyanea</name>
    <dbReference type="NCBI Taxonomy" id="37927"/>
    <lineage>
        <taxon>Bacteria</taxon>
        <taxon>Bacillati</taxon>
        <taxon>Actinomycetota</taxon>
        <taxon>Actinomycetes</taxon>
        <taxon>Micrococcales</taxon>
        <taxon>Micrococcaceae</taxon>
        <taxon>Sinomonas</taxon>
    </lineage>
</organism>
<protein>
    <recommendedName>
        <fullName evidence="1">Helicase-associated domain-containing protein</fullName>
    </recommendedName>
</protein>
<dbReference type="InterPro" id="IPR005114">
    <property type="entry name" value="Helicase_assoc"/>
</dbReference>
<dbReference type="OrthoDB" id="4954837at2"/>
<keyword evidence="3" id="KW-1185">Reference proteome</keyword>
<dbReference type="RefSeq" id="WP_141305388.1">
    <property type="nucleotide sequence ID" value="NZ_BJMO01000005.1"/>
</dbReference>
<gene>
    <name evidence="2" type="ORF">SA2016_2815</name>
</gene>
<accession>A0A127A206</accession>
<dbReference type="AlphaFoldDB" id="A0A127A206"/>
<evidence type="ECO:0000259" key="1">
    <source>
        <dbReference type="Pfam" id="PF03457"/>
    </source>
</evidence>
<dbReference type="EMBL" id="CP014518">
    <property type="protein sequence ID" value="AMM33480.1"/>
    <property type="molecule type" value="Genomic_DNA"/>
</dbReference>